<organism evidence="2">
    <name type="scientific">uncultured Elusimicrobia bacterium</name>
    <dbReference type="NCBI Taxonomy" id="699876"/>
    <lineage>
        <taxon>Bacteria</taxon>
        <taxon>Pseudomonadati</taxon>
        <taxon>Elusimicrobiota</taxon>
        <taxon>Elusimicrobia</taxon>
        <taxon>environmental samples</taxon>
    </lineage>
</organism>
<accession>A0A650EM60</accession>
<gene>
    <name evidence="2" type="ORF">Elusimicrob1349_2030</name>
</gene>
<keyword evidence="1" id="KW-0732">Signal</keyword>
<sequence length="371" mass="39785">MKKLLALCLGFVPCAALAATNKIGMVTYFPVSYVAYSQVNAGQMDVGLTSTCDMKLGCDAASSPALQAETVKLESGRLDLNGGRGIKGDELSLGSGNATSANPGKIKFNNVRIQTGTMESVNANDVKAAELKLFDKKFPSCKDANTASNGQMSWKSLKLSGAAKDELYLACGDLGTASNSCPADKQPTKGLSYTENCPHGKTGQITYIWNKLTCEYMKKDNCLAEKITCITNSQWKTATNNIEVPDSCRLGGESHWALTYYATNMVCGNETQHHSGTRTLEELKNNCEPGQYYLYYETYGCRGSFHSGLTQCPFTKYGYYCLKCGTVSSESDCLTKSSLSNMQGQNCVFGGGSGGTETIKPVTPGDIVAQP</sequence>
<dbReference type="AlphaFoldDB" id="A0A650EM60"/>
<name>A0A650EM60_9BACT</name>
<dbReference type="EMBL" id="MN577571">
    <property type="protein sequence ID" value="QGT50733.1"/>
    <property type="molecule type" value="Genomic_DNA"/>
</dbReference>
<feature type="chain" id="PRO_5024906956" description="Conjugal transfer protein TraN" evidence="1">
    <location>
        <begin position="19"/>
        <end position="371"/>
    </location>
</feature>
<evidence type="ECO:0008006" key="3">
    <source>
        <dbReference type="Google" id="ProtNLM"/>
    </source>
</evidence>
<proteinExistence type="predicted"/>
<evidence type="ECO:0000313" key="2">
    <source>
        <dbReference type="EMBL" id="QGT50733.1"/>
    </source>
</evidence>
<evidence type="ECO:0000256" key="1">
    <source>
        <dbReference type="SAM" id="SignalP"/>
    </source>
</evidence>
<reference evidence="2" key="1">
    <citation type="journal article" date="2020" name="J. ISSAAS">
        <title>Lactobacilli and other gastrointestinal microbiota of Peromyscus leucopus, reservoir host for agents of Lyme disease and other zoonoses in North America.</title>
        <authorList>
            <person name="Milovic A."/>
            <person name="Bassam K."/>
            <person name="Shao H."/>
            <person name="Chatzistamou I."/>
            <person name="Tufts D.M."/>
            <person name="Diuk-Wasser M."/>
            <person name="Barbour A.G."/>
        </authorList>
    </citation>
    <scope>NUCLEOTIDE SEQUENCE</scope>
    <source>
        <strain evidence="2">LL30</strain>
    </source>
</reference>
<feature type="signal peptide" evidence="1">
    <location>
        <begin position="1"/>
        <end position="18"/>
    </location>
</feature>
<protein>
    <recommendedName>
        <fullName evidence="3">Conjugal transfer protein TraN</fullName>
    </recommendedName>
</protein>